<dbReference type="EMBL" id="JADWDJ010000010">
    <property type="protein sequence ID" value="KAG5275309.1"/>
    <property type="molecule type" value="Genomic_DNA"/>
</dbReference>
<feature type="region of interest" description="Disordered" evidence="1">
    <location>
        <begin position="111"/>
        <end position="135"/>
    </location>
</feature>
<proteinExistence type="predicted"/>
<dbReference type="InterPro" id="IPR029265">
    <property type="entry name" value="TMEM51"/>
</dbReference>
<feature type="compositionally biased region" description="Polar residues" evidence="1">
    <location>
        <begin position="116"/>
        <end position="128"/>
    </location>
</feature>
<dbReference type="PANTHER" id="PTHR16015">
    <property type="entry name" value="TRANSMEMBRANE PROTEIN 51"/>
    <property type="match status" value="1"/>
</dbReference>
<accession>A0AAV6GKJ8</accession>
<feature type="transmembrane region" description="Helical" evidence="2">
    <location>
        <begin position="30"/>
        <end position="52"/>
    </location>
</feature>
<comment type="caution">
    <text evidence="3">The sequence shown here is derived from an EMBL/GenBank/DDBJ whole genome shotgun (WGS) entry which is preliminary data.</text>
</comment>
<keyword evidence="2" id="KW-0472">Membrane</keyword>
<feature type="region of interest" description="Disordered" evidence="1">
    <location>
        <begin position="1"/>
        <end position="23"/>
    </location>
</feature>
<keyword evidence="2" id="KW-0812">Transmembrane</keyword>
<gene>
    <name evidence="3" type="ORF">AALO_G00145950</name>
</gene>
<keyword evidence="2" id="KW-1133">Transmembrane helix</keyword>
<dbReference type="Pfam" id="PF15345">
    <property type="entry name" value="TMEM51"/>
    <property type="match status" value="1"/>
</dbReference>
<evidence type="ECO:0000256" key="1">
    <source>
        <dbReference type="SAM" id="MobiDB-lite"/>
    </source>
</evidence>
<organism evidence="3 4">
    <name type="scientific">Alosa alosa</name>
    <name type="common">allis shad</name>
    <dbReference type="NCBI Taxonomy" id="278164"/>
    <lineage>
        <taxon>Eukaryota</taxon>
        <taxon>Metazoa</taxon>
        <taxon>Chordata</taxon>
        <taxon>Craniata</taxon>
        <taxon>Vertebrata</taxon>
        <taxon>Euteleostomi</taxon>
        <taxon>Actinopterygii</taxon>
        <taxon>Neopterygii</taxon>
        <taxon>Teleostei</taxon>
        <taxon>Clupei</taxon>
        <taxon>Clupeiformes</taxon>
        <taxon>Clupeoidei</taxon>
        <taxon>Clupeidae</taxon>
        <taxon>Alosa</taxon>
    </lineage>
</organism>
<protein>
    <recommendedName>
        <fullName evidence="5">Transmembrane protein 51</fullName>
    </recommendedName>
</protein>
<reference evidence="3" key="1">
    <citation type="submission" date="2020-10" db="EMBL/GenBank/DDBJ databases">
        <title>Chromosome-scale genome assembly of the Allis shad, Alosa alosa.</title>
        <authorList>
            <person name="Margot Z."/>
            <person name="Christophe K."/>
            <person name="Cabau C."/>
            <person name="Louis A."/>
            <person name="Berthelot C."/>
            <person name="Parey E."/>
            <person name="Roest Crollius H."/>
            <person name="Montfort J."/>
            <person name="Robinson-Rechavi M."/>
            <person name="Bucao C."/>
            <person name="Bouchez O."/>
            <person name="Gislard M."/>
            <person name="Lluch J."/>
            <person name="Milhes M."/>
            <person name="Lampietro C."/>
            <person name="Lopez Roques C."/>
            <person name="Donnadieu C."/>
            <person name="Braasch I."/>
            <person name="Desvignes T."/>
            <person name="Postlethwait J."/>
            <person name="Bobe J."/>
            <person name="Guiguen Y."/>
        </authorList>
    </citation>
    <scope>NUCLEOTIDE SEQUENCE</scope>
    <source>
        <strain evidence="3">M-15738</strain>
        <tissue evidence="3">Blood</tissue>
    </source>
</reference>
<feature type="region of interest" description="Disordered" evidence="1">
    <location>
        <begin position="59"/>
        <end position="83"/>
    </location>
</feature>
<keyword evidence="4" id="KW-1185">Reference proteome</keyword>
<dbReference type="PANTHER" id="PTHR16015:SF0">
    <property type="entry name" value="TRANSMEMBRANE PROTEIN 51"/>
    <property type="match status" value="1"/>
</dbReference>
<feature type="transmembrane region" description="Helical" evidence="2">
    <location>
        <begin position="86"/>
        <end position="106"/>
    </location>
</feature>
<evidence type="ECO:0008006" key="5">
    <source>
        <dbReference type="Google" id="ProtNLM"/>
    </source>
</evidence>
<dbReference type="AlphaFoldDB" id="A0AAV6GKJ8"/>
<dbReference type="Proteomes" id="UP000823561">
    <property type="component" value="Chromosome 10"/>
</dbReference>
<evidence type="ECO:0000313" key="4">
    <source>
        <dbReference type="Proteomes" id="UP000823561"/>
    </source>
</evidence>
<evidence type="ECO:0000313" key="3">
    <source>
        <dbReference type="EMBL" id="KAG5275309.1"/>
    </source>
</evidence>
<name>A0AAV6GKJ8_9TELE</name>
<evidence type="ECO:0000256" key="2">
    <source>
        <dbReference type="SAM" id="Phobius"/>
    </source>
</evidence>
<sequence>MCSSGTGLCGSGGEGGAQRRSTQSSSGSRYALCALGVGLVALGVVMIIWTVVPLDAATNQNDTLLKPHPTDGPDEEEESKTKTSSVAFVLVGSGAAILLLAVCLGVREKKRVQRRGAQQDTAGAQFSDQGEEADS</sequence>
<feature type="compositionally biased region" description="Gly residues" evidence="1">
    <location>
        <begin position="7"/>
        <end position="16"/>
    </location>
</feature>